<comment type="function">
    <text evidence="2">Component of the dihydroxyacetone kinase complex, which is responsible for the phosphoenolpyruvate (PEP)-dependent phosphorylation of dihydroxyacetone. DhaM serves as the phosphoryl donor. Is phosphorylated by phosphoenolpyruvate in an EI- and HPr-dependent reaction, and a phosphorelay system on histidine residues finally leads to phosphoryl transfer to DhaL and dihydroxyacetone.</text>
</comment>
<dbReference type="OrthoDB" id="7065393at2"/>
<dbReference type="GO" id="GO:0019563">
    <property type="term" value="P:glycerol catabolic process"/>
    <property type="evidence" value="ECO:0007669"/>
    <property type="project" value="InterPro"/>
</dbReference>
<gene>
    <name evidence="7" type="ORF">SAMN04488579_12622</name>
</gene>
<dbReference type="GO" id="GO:0016020">
    <property type="term" value="C:membrane"/>
    <property type="evidence" value="ECO:0007669"/>
    <property type="project" value="InterPro"/>
</dbReference>
<dbReference type="InterPro" id="IPR004701">
    <property type="entry name" value="PTS_EIIA_man-typ"/>
</dbReference>
<proteinExistence type="predicted"/>
<dbReference type="InterPro" id="IPR012844">
    <property type="entry name" value="DhaM_N"/>
</dbReference>
<organism evidence="7 8">
    <name type="scientific">Eubacterium barkeri</name>
    <name type="common">Clostridium barkeri</name>
    <dbReference type="NCBI Taxonomy" id="1528"/>
    <lineage>
        <taxon>Bacteria</taxon>
        <taxon>Bacillati</taxon>
        <taxon>Bacillota</taxon>
        <taxon>Clostridia</taxon>
        <taxon>Eubacteriales</taxon>
        <taxon>Eubacteriaceae</taxon>
        <taxon>Eubacterium</taxon>
    </lineage>
</organism>
<dbReference type="PANTHER" id="PTHR38594">
    <property type="entry name" value="PEP-DEPENDENT DIHYDROXYACETONE KINASE, PHOSPHORYL DONOR SUBUNIT DHAM"/>
    <property type="match status" value="1"/>
</dbReference>
<dbReference type="STRING" id="1528.SAMN04488579_12622"/>
<dbReference type="RefSeq" id="WP_090246838.1">
    <property type="nucleotide sequence ID" value="NZ_FNOU01000026.1"/>
</dbReference>
<evidence type="ECO:0000256" key="5">
    <source>
        <dbReference type="ARBA" id="ARBA00046577"/>
    </source>
</evidence>
<dbReference type="EC" id="2.7.1.121" evidence="3"/>
<accession>A0A1H3J1H7</accession>
<keyword evidence="8" id="KW-1185">Reference proteome</keyword>
<name>A0A1H3J1H7_EUBBA</name>
<sequence length="127" mass="13210">MVGIVVVSHSQKVAEGAAELAHQMASDAKIAAAGGMADGSIGTDLEKITAGIEEVMSDDGVIVLMDMGSAIMTTEMAIEMSSDPEKIKMVDAPVVEGTIFGAVEASIGSSMEHIEEVLKQVKEQVKF</sequence>
<feature type="domain" description="PTS EIIA type-4" evidence="6">
    <location>
        <begin position="1"/>
        <end position="125"/>
    </location>
</feature>
<dbReference type="PANTHER" id="PTHR38594:SF1">
    <property type="entry name" value="PEP-DEPENDENT DIHYDROXYACETONE KINASE, PHOSPHORYL DONOR SUBUNIT DHAM"/>
    <property type="match status" value="1"/>
</dbReference>
<evidence type="ECO:0000256" key="4">
    <source>
        <dbReference type="ARBA" id="ARBA00022679"/>
    </source>
</evidence>
<dbReference type="EMBL" id="FNOU01000026">
    <property type="protein sequence ID" value="SDY33268.1"/>
    <property type="molecule type" value="Genomic_DNA"/>
</dbReference>
<dbReference type="Gene3D" id="3.40.50.510">
    <property type="entry name" value="Phosphotransferase system, mannose-type IIA component"/>
    <property type="match status" value="1"/>
</dbReference>
<evidence type="ECO:0000313" key="7">
    <source>
        <dbReference type="EMBL" id="SDY33268.1"/>
    </source>
</evidence>
<keyword evidence="7" id="KW-0418">Kinase</keyword>
<dbReference type="Pfam" id="PF03610">
    <property type="entry name" value="EIIA-man"/>
    <property type="match status" value="1"/>
</dbReference>
<dbReference type="SUPFAM" id="SSF53062">
    <property type="entry name" value="PTS system fructose IIA component-like"/>
    <property type="match status" value="1"/>
</dbReference>
<comment type="subunit">
    <text evidence="5">Homodimer. The dihydroxyacetone kinase complex is composed of a homodimer of DhaM, a homodimer of DhaK and the subunit DhaL.</text>
</comment>
<dbReference type="PROSITE" id="PS51096">
    <property type="entry name" value="PTS_EIIA_TYPE_4"/>
    <property type="match status" value="1"/>
</dbReference>
<dbReference type="Proteomes" id="UP000199652">
    <property type="component" value="Unassembled WGS sequence"/>
</dbReference>
<reference evidence="8" key="1">
    <citation type="submission" date="2016-10" db="EMBL/GenBank/DDBJ databases">
        <authorList>
            <person name="Varghese N."/>
            <person name="Submissions S."/>
        </authorList>
    </citation>
    <scope>NUCLEOTIDE SEQUENCE [LARGE SCALE GENOMIC DNA]</scope>
    <source>
        <strain evidence="8">VPI 5359</strain>
    </source>
</reference>
<comment type="catalytic activity">
    <reaction evidence="1">
        <text>dihydroxyacetone + phosphoenolpyruvate = dihydroxyacetone phosphate + pyruvate</text>
        <dbReference type="Rhea" id="RHEA:18381"/>
        <dbReference type="ChEBI" id="CHEBI:15361"/>
        <dbReference type="ChEBI" id="CHEBI:16016"/>
        <dbReference type="ChEBI" id="CHEBI:57642"/>
        <dbReference type="ChEBI" id="CHEBI:58702"/>
        <dbReference type="EC" id="2.7.1.121"/>
    </reaction>
</comment>
<dbReference type="InterPro" id="IPR039643">
    <property type="entry name" value="DhaM"/>
</dbReference>
<dbReference type="AlphaFoldDB" id="A0A1H3J1H7"/>
<evidence type="ECO:0000259" key="6">
    <source>
        <dbReference type="PROSITE" id="PS51096"/>
    </source>
</evidence>
<evidence type="ECO:0000256" key="1">
    <source>
        <dbReference type="ARBA" id="ARBA00001113"/>
    </source>
</evidence>
<protein>
    <recommendedName>
        <fullName evidence="3">phosphoenolpyruvate--glycerone phosphotransferase</fullName>
        <ecNumber evidence="3">2.7.1.121</ecNumber>
    </recommendedName>
</protein>
<dbReference type="NCBIfam" id="TIGR02364">
    <property type="entry name" value="dha_pts"/>
    <property type="match status" value="1"/>
</dbReference>
<evidence type="ECO:0000256" key="3">
    <source>
        <dbReference type="ARBA" id="ARBA00012095"/>
    </source>
</evidence>
<dbReference type="InterPro" id="IPR036662">
    <property type="entry name" value="PTS_EIIA_man-typ_sf"/>
</dbReference>
<keyword evidence="4" id="KW-0808">Transferase</keyword>
<dbReference type="GO" id="GO:0047324">
    <property type="term" value="F:phosphoenolpyruvate-glycerone phosphotransferase activity"/>
    <property type="evidence" value="ECO:0007669"/>
    <property type="project" value="UniProtKB-EC"/>
</dbReference>
<evidence type="ECO:0000256" key="2">
    <source>
        <dbReference type="ARBA" id="ARBA00002788"/>
    </source>
</evidence>
<evidence type="ECO:0000313" key="8">
    <source>
        <dbReference type="Proteomes" id="UP000199652"/>
    </source>
</evidence>
<dbReference type="GO" id="GO:0009401">
    <property type="term" value="P:phosphoenolpyruvate-dependent sugar phosphotransferase system"/>
    <property type="evidence" value="ECO:0007669"/>
    <property type="project" value="InterPro"/>
</dbReference>